<evidence type="ECO:0000256" key="6">
    <source>
        <dbReference type="ARBA" id="ARBA00022989"/>
    </source>
</evidence>
<keyword evidence="5" id="KW-1278">Translocase</keyword>
<keyword evidence="7" id="KW-0520">NAD</keyword>
<comment type="catalytic activity">
    <reaction evidence="10">
        <text>a ubiquinone + NADH + 5 H(+)(in) = a ubiquinol + NAD(+) + 4 H(+)(out)</text>
        <dbReference type="Rhea" id="RHEA:29091"/>
        <dbReference type="Rhea" id="RHEA-COMP:9565"/>
        <dbReference type="Rhea" id="RHEA-COMP:9566"/>
        <dbReference type="ChEBI" id="CHEBI:15378"/>
        <dbReference type="ChEBI" id="CHEBI:16389"/>
        <dbReference type="ChEBI" id="CHEBI:17976"/>
        <dbReference type="ChEBI" id="CHEBI:57540"/>
        <dbReference type="ChEBI" id="CHEBI:57945"/>
        <dbReference type="EC" id="7.1.1.2"/>
    </reaction>
</comment>
<accession>A0A165TXC0</accession>
<evidence type="ECO:0000256" key="2">
    <source>
        <dbReference type="ARBA" id="ARBA00010519"/>
    </source>
</evidence>
<organism evidence="12">
    <name type="scientific">Pyrhila pisum</name>
    <name type="common">Crab</name>
    <name type="synonym">Philyra pisum</name>
    <dbReference type="NCBI Taxonomy" id="1550678"/>
    <lineage>
        <taxon>Eukaryota</taxon>
        <taxon>Metazoa</taxon>
        <taxon>Ecdysozoa</taxon>
        <taxon>Arthropoda</taxon>
        <taxon>Crustacea</taxon>
        <taxon>Multicrustacea</taxon>
        <taxon>Malacostraca</taxon>
        <taxon>Eumalacostraca</taxon>
        <taxon>Eucarida</taxon>
        <taxon>Decapoda</taxon>
        <taxon>Pleocyemata</taxon>
        <taxon>Brachyura</taxon>
        <taxon>Eubrachyura</taxon>
        <taxon>Leucosioidea</taxon>
        <taxon>Leucosiidae</taxon>
        <taxon>Pyrhila</taxon>
    </lineage>
</organism>
<dbReference type="GO" id="GO:0016020">
    <property type="term" value="C:membrane"/>
    <property type="evidence" value="ECO:0007669"/>
    <property type="project" value="UniProtKB-SubCell"/>
</dbReference>
<evidence type="ECO:0000256" key="11">
    <source>
        <dbReference type="SAM" id="Phobius"/>
    </source>
</evidence>
<keyword evidence="8 11" id="KW-0472">Membrane</keyword>
<evidence type="ECO:0000256" key="4">
    <source>
        <dbReference type="ARBA" id="ARBA00022692"/>
    </source>
</evidence>
<keyword evidence="12" id="KW-0496">Mitochondrion</keyword>
<proteinExistence type="inferred from homology"/>
<dbReference type="AlphaFoldDB" id="A0A165TXC0"/>
<evidence type="ECO:0000256" key="3">
    <source>
        <dbReference type="ARBA" id="ARBA00016612"/>
    </source>
</evidence>
<name>A0A165TXC0_PYRPS</name>
<keyword evidence="6 11" id="KW-1133">Transmembrane helix</keyword>
<evidence type="ECO:0000256" key="1">
    <source>
        <dbReference type="ARBA" id="ARBA00004141"/>
    </source>
</evidence>
<dbReference type="CTD" id="4539"/>
<comment type="similarity">
    <text evidence="2">Belongs to the complex I subunit 4L family.</text>
</comment>
<reference evidence="12" key="1">
    <citation type="submission" date="2015-12" db="EMBL/GenBank/DDBJ databases">
        <title>Pyrhila pisum mitochondrial DNA.</title>
        <authorList>
            <person name="Park Y.J."/>
            <person name="Park C.E."/>
            <person name="Lee S.H."/>
            <person name="Ko H.S."/>
            <person name="Shin J.H."/>
        </authorList>
    </citation>
    <scope>NUCLEOTIDE SEQUENCE</scope>
</reference>
<dbReference type="GO" id="GO:0008137">
    <property type="term" value="F:NADH dehydrogenase (ubiquinone) activity"/>
    <property type="evidence" value="ECO:0007669"/>
    <property type="project" value="UniProtKB-EC"/>
</dbReference>
<dbReference type="EMBL" id="KU343210">
    <property type="protein sequence ID" value="AMY96227.1"/>
    <property type="molecule type" value="Genomic_DNA"/>
</dbReference>
<evidence type="ECO:0000313" key="12">
    <source>
        <dbReference type="EMBL" id="AMY96227.1"/>
    </source>
</evidence>
<evidence type="ECO:0000256" key="10">
    <source>
        <dbReference type="ARBA" id="ARBA00049551"/>
    </source>
</evidence>
<keyword evidence="4 11" id="KW-0812">Transmembrane</keyword>
<comment type="subcellular location">
    <subcellularLocation>
        <location evidence="1">Membrane</location>
        <topology evidence="1">Multi-pass membrane protein</topology>
    </subcellularLocation>
</comment>
<feature type="transmembrane region" description="Helical" evidence="11">
    <location>
        <begin position="6"/>
        <end position="27"/>
    </location>
</feature>
<dbReference type="InterPro" id="IPR039428">
    <property type="entry name" value="NUOK/Mnh_C1-like"/>
</dbReference>
<geneLocation type="mitochondrion" evidence="12"/>
<dbReference type="Pfam" id="PF00420">
    <property type="entry name" value="Oxidored_q2"/>
    <property type="match status" value="1"/>
</dbReference>
<evidence type="ECO:0000256" key="9">
    <source>
        <dbReference type="ARBA" id="ARBA00031586"/>
    </source>
</evidence>
<feature type="transmembrane region" description="Helical" evidence="11">
    <location>
        <begin position="39"/>
        <end position="57"/>
    </location>
</feature>
<protein>
    <recommendedName>
        <fullName evidence="3">NADH-ubiquinone oxidoreductase chain 4L</fullName>
    </recommendedName>
    <alternativeName>
        <fullName evidence="9">NADH dehydrogenase subunit 4L</fullName>
    </alternativeName>
</protein>
<evidence type="ECO:0000256" key="7">
    <source>
        <dbReference type="ARBA" id="ARBA00023027"/>
    </source>
</evidence>
<gene>
    <name evidence="12" type="primary">ND4L</name>
</gene>
<evidence type="ECO:0000256" key="8">
    <source>
        <dbReference type="ARBA" id="ARBA00023136"/>
    </source>
</evidence>
<evidence type="ECO:0000256" key="5">
    <source>
        <dbReference type="ARBA" id="ARBA00022967"/>
    </source>
</evidence>
<dbReference type="Gene3D" id="1.10.287.3510">
    <property type="match status" value="1"/>
</dbReference>
<sequence>MLNFSVISMMGALLMIFCGLLSLISYSKHFLNSLLSLEFCMLGVFWLLGCMLLGVGTEVYFCLIFLSLVACEGALGLALLVLVVRTHGNDRYSSISLLEC</sequence>
<dbReference type="GeneID" id="27438753"/>
<dbReference type="RefSeq" id="YP_009251033.1">
    <property type="nucleotide sequence ID" value="NC_030047.1"/>
</dbReference>
<feature type="transmembrane region" description="Helical" evidence="11">
    <location>
        <begin position="63"/>
        <end position="84"/>
    </location>
</feature>